<reference evidence="1 2" key="1">
    <citation type="journal article" date="2019" name="Vet. Microbiol.">
        <title>Development of multi locus sequence typing (MLST) of Rodentibacter pneumotropicus.</title>
        <authorList>
            <person name="Adhikary S."/>
            <person name="Bisgaard M."/>
            <person name="Boot R."/>
            <person name="Benga L."/>
            <person name="Nicklas W."/>
            <person name="Christensen H."/>
        </authorList>
    </citation>
    <scope>NUCLEOTIDE SEQUENCE [LARGE SCALE GENOMIC DNA]</scope>
    <source>
        <strain evidence="1 2">1596_07</strain>
    </source>
</reference>
<evidence type="ECO:0000313" key="2">
    <source>
        <dbReference type="Proteomes" id="UP000310576"/>
    </source>
</evidence>
<organism evidence="1 2">
    <name type="scientific">Rodentibacter pneumotropicus</name>
    <dbReference type="NCBI Taxonomy" id="758"/>
    <lineage>
        <taxon>Bacteria</taxon>
        <taxon>Pseudomonadati</taxon>
        <taxon>Pseudomonadota</taxon>
        <taxon>Gammaproteobacteria</taxon>
        <taxon>Pasteurellales</taxon>
        <taxon>Pasteurellaceae</taxon>
        <taxon>Rodentibacter</taxon>
    </lineage>
</organism>
<dbReference type="EMBL" id="QXNG01000070">
    <property type="protein sequence ID" value="THA14499.1"/>
    <property type="molecule type" value="Genomic_DNA"/>
</dbReference>
<comment type="caution">
    <text evidence="1">The sequence shown here is derived from an EMBL/GenBank/DDBJ whole genome shotgun (WGS) entry which is preliminary data.</text>
</comment>
<evidence type="ECO:0000313" key="1">
    <source>
        <dbReference type="EMBL" id="THA14499.1"/>
    </source>
</evidence>
<accession>A0A4S2PZ56</accession>
<sequence length="79" mass="8826">MANKVEFLVQETTTPQTVTERQKEQIIQAILQSIANTPYQSGLEEKACNAVSYVNQFSDSKDKTLLLSAELGKTYSILE</sequence>
<dbReference type="AlphaFoldDB" id="A0A4S2PZ56"/>
<protein>
    <submittedName>
        <fullName evidence="1">Uncharacterized protein</fullName>
    </submittedName>
</protein>
<gene>
    <name evidence="1" type="ORF">D3M76_07530</name>
</gene>
<name>A0A4S2PZ56_9PAST</name>
<proteinExistence type="predicted"/>
<dbReference type="RefSeq" id="WP_136125676.1">
    <property type="nucleotide sequence ID" value="NZ_QXNG01000070.1"/>
</dbReference>
<dbReference type="Proteomes" id="UP000310576">
    <property type="component" value="Unassembled WGS sequence"/>
</dbReference>